<dbReference type="InterPro" id="IPR029062">
    <property type="entry name" value="Class_I_gatase-like"/>
</dbReference>
<keyword evidence="15" id="KW-1185">Reference proteome</keyword>
<feature type="active site" description="Nucleophile" evidence="12">
    <location>
        <position position="252"/>
    </location>
</feature>
<evidence type="ECO:0000313" key="15">
    <source>
        <dbReference type="Proteomes" id="UP000030787"/>
    </source>
</evidence>
<accession>A0A0A7LD01</accession>
<dbReference type="FunFam" id="3.50.30.20:FF:000001">
    <property type="entry name" value="Carbamoyl-phosphate synthase small chain"/>
    <property type="match status" value="1"/>
</dbReference>
<dbReference type="Pfam" id="PF00117">
    <property type="entry name" value="GATase"/>
    <property type="match status" value="1"/>
</dbReference>
<dbReference type="GO" id="GO:0004088">
    <property type="term" value="F:carbamoyl-phosphate synthase (glutamine-hydrolyzing) activity"/>
    <property type="evidence" value="ECO:0007669"/>
    <property type="project" value="UniProtKB-UniRule"/>
</dbReference>
<dbReference type="PRINTS" id="PR00096">
    <property type="entry name" value="GATASE"/>
</dbReference>
<comment type="catalytic activity">
    <reaction evidence="11 12">
        <text>L-glutamine + H2O = L-glutamate + NH4(+)</text>
        <dbReference type="Rhea" id="RHEA:15889"/>
        <dbReference type="ChEBI" id="CHEBI:15377"/>
        <dbReference type="ChEBI" id="CHEBI:28938"/>
        <dbReference type="ChEBI" id="CHEBI:29985"/>
        <dbReference type="ChEBI" id="CHEBI:58359"/>
    </reaction>
</comment>
<feature type="binding site" evidence="12">
    <location>
        <position position="224"/>
    </location>
    <ligand>
        <name>L-glutamine</name>
        <dbReference type="ChEBI" id="CHEBI:58359"/>
    </ligand>
</feature>
<feature type="binding site" evidence="12">
    <location>
        <position position="256"/>
    </location>
    <ligand>
        <name>L-glutamine</name>
        <dbReference type="ChEBI" id="CHEBI:58359"/>
    </ligand>
</feature>
<dbReference type="Gene3D" id="3.40.50.880">
    <property type="match status" value="1"/>
</dbReference>
<evidence type="ECO:0000256" key="10">
    <source>
        <dbReference type="ARBA" id="ARBA00048816"/>
    </source>
</evidence>
<dbReference type="InterPro" id="IPR035686">
    <property type="entry name" value="CPSase_GATase1"/>
</dbReference>
<dbReference type="InterPro" id="IPR017926">
    <property type="entry name" value="GATASE"/>
</dbReference>
<reference evidence="14 15" key="1">
    <citation type="journal article" date="2014" name="Appl. Environ. Microbiol.">
        <title>Comparative Genome Analysis of 'Candidatus Methanoplasma termitum' Indicates a New Mode of Energy Metabolism in the Seventh Order of Methanogens.</title>
        <authorList>
            <person name="Lang K."/>
            <person name="Schuldes J."/>
            <person name="Klingl A."/>
            <person name="Poehlein A."/>
            <person name="Daniel R."/>
            <person name="Brune A."/>
        </authorList>
    </citation>
    <scope>NUCLEOTIDE SEQUENCE [LARGE SCALE GENOMIC DNA]</scope>
    <source>
        <strain evidence="15">Mpt1</strain>
    </source>
</reference>
<dbReference type="HOGENOM" id="CLU_035901_2_1_2"/>
<name>A0A0A7LD01_9ARCH</name>
<dbReference type="SMART" id="SM01097">
    <property type="entry name" value="CPSase_sm_chain"/>
    <property type="match status" value="1"/>
</dbReference>
<feature type="active site" evidence="12">
    <location>
        <position position="335"/>
    </location>
</feature>
<evidence type="ECO:0000259" key="13">
    <source>
        <dbReference type="SMART" id="SM01097"/>
    </source>
</evidence>
<keyword evidence="14" id="KW-0456">Lyase</keyword>
<dbReference type="InterPro" id="IPR002474">
    <property type="entry name" value="CarbamoylP_synth_ssu_N"/>
</dbReference>
<dbReference type="GO" id="GO:0016829">
    <property type="term" value="F:lyase activity"/>
    <property type="evidence" value="ECO:0007669"/>
    <property type="project" value="UniProtKB-KW"/>
</dbReference>
<dbReference type="GO" id="GO:0006526">
    <property type="term" value="P:L-arginine biosynthetic process"/>
    <property type="evidence" value="ECO:0007669"/>
    <property type="project" value="UniProtKB-UniRule"/>
</dbReference>
<feature type="binding site" evidence="12">
    <location>
        <position position="292"/>
    </location>
    <ligand>
        <name>L-glutamine</name>
        <dbReference type="ChEBI" id="CHEBI:58359"/>
    </ligand>
</feature>
<evidence type="ECO:0000256" key="8">
    <source>
        <dbReference type="ARBA" id="ARBA00022962"/>
    </source>
</evidence>
<dbReference type="PANTHER" id="PTHR43418:SF7">
    <property type="entry name" value="CARBAMOYL-PHOSPHATE SYNTHASE SMALL CHAIN"/>
    <property type="match status" value="1"/>
</dbReference>
<feature type="active site" evidence="12">
    <location>
        <position position="337"/>
    </location>
</feature>
<dbReference type="CDD" id="cd01744">
    <property type="entry name" value="GATase1_CPSase"/>
    <property type="match status" value="1"/>
</dbReference>
<evidence type="ECO:0000256" key="6">
    <source>
        <dbReference type="ARBA" id="ARBA00022741"/>
    </source>
</evidence>
<dbReference type="OrthoDB" id="7675at2157"/>
<dbReference type="UniPathway" id="UPA00070">
    <property type="reaction ID" value="UER00115"/>
</dbReference>
<dbReference type="NCBIfam" id="TIGR01368">
    <property type="entry name" value="CPSaseIIsmall"/>
    <property type="match status" value="1"/>
</dbReference>
<dbReference type="GO" id="GO:0006207">
    <property type="term" value="P:'de novo' pyrimidine nucleobase biosynthetic process"/>
    <property type="evidence" value="ECO:0007669"/>
    <property type="project" value="InterPro"/>
</dbReference>
<sequence>MAKSYLVLEDGSVFEGEPFGYKASAVGEVVFSTGMAGYQESLTDPSFRGQILVMTYPLIGNYGINDDYYQSDCVHTRGLVVREYCKEPSPMYGGRTIDDFLKANKVPGICGIDTRALVIKIRTMGTLKGAITEDKDGIERLIKELKRMPAPSESNLVEEVSVKKIEKYNYGKELCVGLLDFGEKRGILRDLSHRFNVTVFPYDTPADVIMDNKVKGILLSNGPGDPSHPAILKTTARTVSDLSTQIPIFGICLGNQITGVALGGKTYKMKFGHRGSNQPVKYEGRVFITSQNHGFAIDESSLEGKDLIANQINVNDGTVEGMEHTKLPIFTSQYHPEASPGPWDTSFLFDNFAKAAREAHR</sequence>
<dbReference type="STRING" id="1577791.Mpt1_c02570"/>
<dbReference type="GO" id="GO:0005524">
    <property type="term" value="F:ATP binding"/>
    <property type="evidence" value="ECO:0007669"/>
    <property type="project" value="UniProtKB-UniRule"/>
</dbReference>
<evidence type="ECO:0000256" key="2">
    <source>
        <dbReference type="ARBA" id="ARBA00005077"/>
    </source>
</evidence>
<evidence type="ECO:0000256" key="7">
    <source>
        <dbReference type="ARBA" id="ARBA00022840"/>
    </source>
</evidence>
<comment type="pathway">
    <text evidence="2 12">Amino-acid biosynthesis; L-arginine biosynthesis; carbamoyl phosphate from bicarbonate: step 1/1.</text>
</comment>
<dbReference type="InterPro" id="IPR036480">
    <property type="entry name" value="CarbP_synth_ssu_N_sf"/>
</dbReference>
<dbReference type="InterPro" id="IPR050472">
    <property type="entry name" value="Anth_synth/Amidotransfase"/>
</dbReference>
<feature type="binding site" evidence="12">
    <location>
        <position position="222"/>
    </location>
    <ligand>
        <name>L-glutamine</name>
        <dbReference type="ChEBI" id="CHEBI:58359"/>
    </ligand>
</feature>
<dbReference type="RefSeq" id="WP_048111508.1">
    <property type="nucleotide sequence ID" value="NZ_CP010070.1"/>
</dbReference>
<evidence type="ECO:0000256" key="9">
    <source>
        <dbReference type="ARBA" id="ARBA00022975"/>
    </source>
</evidence>
<dbReference type="Pfam" id="PF00988">
    <property type="entry name" value="CPSase_sm_chain"/>
    <property type="match status" value="1"/>
</dbReference>
<dbReference type="GO" id="GO:0004359">
    <property type="term" value="F:glutaminase activity"/>
    <property type="evidence" value="ECO:0007669"/>
    <property type="project" value="RHEA"/>
</dbReference>
<keyword evidence="5 12" id="KW-0436">Ligase</keyword>
<feature type="binding site" evidence="12">
    <location>
        <position position="46"/>
    </location>
    <ligand>
        <name>L-glutamine</name>
        <dbReference type="ChEBI" id="CHEBI:58359"/>
    </ligand>
</feature>
<evidence type="ECO:0000256" key="5">
    <source>
        <dbReference type="ARBA" id="ARBA00022598"/>
    </source>
</evidence>
<feature type="binding site" evidence="12">
    <location>
        <position position="294"/>
    </location>
    <ligand>
        <name>L-glutamine</name>
        <dbReference type="ChEBI" id="CHEBI:58359"/>
    </ligand>
</feature>
<dbReference type="Gene3D" id="3.50.30.20">
    <property type="entry name" value="Carbamoyl-phosphate synthase small subunit, N-terminal domain"/>
    <property type="match status" value="1"/>
</dbReference>
<evidence type="ECO:0000256" key="4">
    <source>
        <dbReference type="ARBA" id="ARBA00022571"/>
    </source>
</evidence>
<evidence type="ECO:0000256" key="3">
    <source>
        <dbReference type="ARBA" id="ARBA00007800"/>
    </source>
</evidence>
<keyword evidence="6 12" id="KW-0547">Nucleotide-binding</keyword>
<evidence type="ECO:0000256" key="12">
    <source>
        <dbReference type="HAMAP-Rule" id="MF_01209"/>
    </source>
</evidence>
<keyword evidence="4 12" id="KW-0055">Arginine biosynthesis</keyword>
<dbReference type="KEGG" id="mear:Mpt1_c02570"/>
<proteinExistence type="inferred from homology"/>
<organism evidence="14 15">
    <name type="scientific">Candidatus Methanoplasma termitum</name>
    <dbReference type="NCBI Taxonomy" id="1577791"/>
    <lineage>
        <taxon>Archaea</taxon>
        <taxon>Methanobacteriati</taxon>
        <taxon>Thermoplasmatota</taxon>
        <taxon>Thermoplasmata</taxon>
        <taxon>Methanomassiliicoccales</taxon>
        <taxon>Methanomassiliicoccaceae</taxon>
        <taxon>Candidatus Methanoplasma</taxon>
    </lineage>
</organism>
<evidence type="ECO:0000256" key="11">
    <source>
        <dbReference type="ARBA" id="ARBA00049285"/>
    </source>
</evidence>
<feature type="binding site" evidence="12">
    <location>
        <position position="295"/>
    </location>
    <ligand>
        <name>L-glutamine</name>
        <dbReference type="ChEBI" id="CHEBI:58359"/>
    </ligand>
</feature>
<comment type="pathway">
    <text evidence="1 12">Pyrimidine metabolism; UMP biosynthesis via de novo pathway; (S)-dihydroorotate from bicarbonate: step 1/3.</text>
</comment>
<dbReference type="GeneID" id="24817930"/>
<dbReference type="InterPro" id="IPR006274">
    <property type="entry name" value="CarbamoylP_synth_ssu"/>
</dbReference>
<dbReference type="UniPathway" id="UPA00068">
    <property type="reaction ID" value="UER00171"/>
</dbReference>
<feature type="binding site" evidence="12">
    <location>
        <position position="253"/>
    </location>
    <ligand>
        <name>L-glutamine</name>
        <dbReference type="ChEBI" id="CHEBI:58359"/>
    </ligand>
</feature>
<dbReference type="Proteomes" id="UP000030787">
    <property type="component" value="Chromosome"/>
</dbReference>
<evidence type="ECO:0000313" key="14">
    <source>
        <dbReference type="EMBL" id="AIZ56157.1"/>
    </source>
</evidence>
<dbReference type="SUPFAM" id="SSF52021">
    <property type="entry name" value="Carbamoyl phosphate synthetase, small subunit N-terminal domain"/>
    <property type="match status" value="1"/>
</dbReference>
<comment type="similarity">
    <text evidence="3 12">Belongs to the CarA family.</text>
</comment>
<evidence type="ECO:0000256" key="1">
    <source>
        <dbReference type="ARBA" id="ARBA00004812"/>
    </source>
</evidence>
<feature type="domain" description="Carbamoyl-phosphate synthase small subunit N-terminal" evidence="13">
    <location>
        <begin position="2"/>
        <end position="132"/>
    </location>
</feature>
<dbReference type="EMBL" id="CP010070">
    <property type="protein sequence ID" value="AIZ56157.1"/>
    <property type="molecule type" value="Genomic_DNA"/>
</dbReference>
<dbReference type="HAMAP" id="MF_01209">
    <property type="entry name" value="CPSase_S_chain"/>
    <property type="match status" value="1"/>
</dbReference>
<comment type="catalytic activity">
    <reaction evidence="10 12">
        <text>hydrogencarbonate + L-glutamine + 2 ATP + H2O = carbamoyl phosphate + L-glutamate + 2 ADP + phosphate + 2 H(+)</text>
        <dbReference type="Rhea" id="RHEA:18633"/>
        <dbReference type="ChEBI" id="CHEBI:15377"/>
        <dbReference type="ChEBI" id="CHEBI:15378"/>
        <dbReference type="ChEBI" id="CHEBI:17544"/>
        <dbReference type="ChEBI" id="CHEBI:29985"/>
        <dbReference type="ChEBI" id="CHEBI:30616"/>
        <dbReference type="ChEBI" id="CHEBI:43474"/>
        <dbReference type="ChEBI" id="CHEBI:58228"/>
        <dbReference type="ChEBI" id="CHEBI:58359"/>
        <dbReference type="ChEBI" id="CHEBI:456216"/>
        <dbReference type="EC" id="6.3.5.5"/>
    </reaction>
</comment>
<dbReference type="SUPFAM" id="SSF52317">
    <property type="entry name" value="Class I glutamine amidotransferase-like"/>
    <property type="match status" value="1"/>
</dbReference>
<dbReference type="PANTHER" id="PTHR43418">
    <property type="entry name" value="MULTIFUNCTIONAL TRYPTOPHAN BIOSYNTHESIS PROTEIN-RELATED"/>
    <property type="match status" value="1"/>
</dbReference>
<dbReference type="NCBIfam" id="NF009475">
    <property type="entry name" value="PRK12838.1"/>
    <property type="match status" value="1"/>
</dbReference>
<keyword evidence="7 12" id="KW-0067">ATP-binding</keyword>
<keyword evidence="12" id="KW-0028">Amino-acid biosynthesis</keyword>
<gene>
    <name evidence="14" type="primary">trpG2</name>
    <name evidence="12" type="synonym">carA</name>
    <name evidence="14" type="ORF">Mpt1_c02570</name>
</gene>
<dbReference type="GO" id="GO:0006541">
    <property type="term" value="P:glutamine metabolic process"/>
    <property type="evidence" value="ECO:0007669"/>
    <property type="project" value="InterPro"/>
</dbReference>
<keyword evidence="9 12" id="KW-0665">Pyrimidine biosynthesis</keyword>
<feature type="region of interest" description="CPSase" evidence="12">
    <location>
        <begin position="1"/>
        <end position="172"/>
    </location>
</feature>
<keyword evidence="8 12" id="KW-0315">Glutamine amidotransferase</keyword>
<dbReference type="AlphaFoldDB" id="A0A0A7LD01"/>
<dbReference type="GO" id="GO:0044205">
    <property type="term" value="P:'de novo' UMP biosynthetic process"/>
    <property type="evidence" value="ECO:0007669"/>
    <property type="project" value="UniProtKB-UniRule"/>
</dbReference>
<protein>
    <recommendedName>
        <fullName evidence="12">Carbamoyl phosphate synthase small chain</fullName>
        <ecNumber evidence="12">6.3.5.5</ecNumber>
    </recommendedName>
    <alternativeName>
        <fullName evidence="12">Carbamoyl phosphate synthetase glutamine chain</fullName>
    </alternativeName>
</protein>
<dbReference type="PROSITE" id="PS51273">
    <property type="entry name" value="GATASE_TYPE_1"/>
    <property type="match status" value="1"/>
</dbReference>
<dbReference type="PRINTS" id="PR00099">
    <property type="entry name" value="CPSGATASE"/>
</dbReference>
<dbReference type="EC" id="6.3.5.5" evidence="12"/>
<comment type="function">
    <text evidence="12">Small subunit of the glutamine-dependent carbamoyl phosphate synthetase (CPSase). CPSase catalyzes the formation of carbamoyl phosphate from the ammonia moiety of glutamine, carbonate, and phosphate donated by ATP, constituting the first step of 2 biosynthetic pathways, one leading to arginine and/or urea and the other to pyrimidine nucleotides. The small subunit (glutamine amidotransferase) binds and cleaves glutamine to supply the large subunit with the substrate ammonia.</text>
</comment>
<comment type="subunit">
    <text evidence="12">Composed of two chains; the small (or glutamine) chain promotes the hydrolysis of glutamine to ammonia, which is used by the large (or ammonia) chain to synthesize carbamoyl phosphate. Tetramer of heterodimers (alpha,beta)4.</text>
</comment>